<feature type="region of interest" description="Disordered" evidence="1">
    <location>
        <begin position="428"/>
        <end position="504"/>
    </location>
</feature>
<feature type="compositionally biased region" description="Basic and acidic residues" evidence="1">
    <location>
        <begin position="363"/>
        <end position="378"/>
    </location>
</feature>
<feature type="region of interest" description="Disordered" evidence="1">
    <location>
        <begin position="531"/>
        <end position="553"/>
    </location>
</feature>
<dbReference type="EMBL" id="JBDFQZ010000006">
    <property type="protein sequence ID" value="KAK9716417.1"/>
    <property type="molecule type" value="Genomic_DNA"/>
</dbReference>
<feature type="compositionally biased region" description="Polar residues" evidence="1">
    <location>
        <begin position="462"/>
        <end position="479"/>
    </location>
</feature>
<evidence type="ECO:0000313" key="2">
    <source>
        <dbReference type="EMBL" id="KAK9716417.1"/>
    </source>
</evidence>
<comment type="caution">
    <text evidence="2">The sequence shown here is derived from an EMBL/GenBank/DDBJ whole genome shotgun (WGS) entry which is preliminary data.</text>
</comment>
<dbReference type="PANTHER" id="PTHR33167">
    <property type="entry name" value="TRANSCRIPTION FACTOR, PUTATIVE (DUF863)-RELATED"/>
    <property type="match status" value="1"/>
</dbReference>
<feature type="region of interest" description="Disordered" evidence="1">
    <location>
        <begin position="220"/>
        <end position="264"/>
    </location>
</feature>
<gene>
    <name evidence="2" type="ORF">RND81_06G231400</name>
</gene>
<dbReference type="InterPro" id="IPR008581">
    <property type="entry name" value="DUF863_pln"/>
</dbReference>
<evidence type="ECO:0000256" key="1">
    <source>
        <dbReference type="SAM" id="MobiDB-lite"/>
    </source>
</evidence>
<protein>
    <submittedName>
        <fullName evidence="2">Uncharacterized protein</fullName>
    </submittedName>
</protein>
<sequence length="666" mass="73849">MLNAGRFDLNSVQFCSDSLQARLTRMILNQELAFMGQVFDLHRLYRIQTAMAEDIKRRGFDDYNSHARGVNSSHVNLNNQVQYSMSDEQRFPPGFKPKPLDLQLSADDFIRQSTNSILRGSPIESKKKDTLGFDLNVSLNIDEETSKKGAERRSWIGKRSCAPPPGVIDLEDPNTSFPNNDPNRGLSSGFPPPNLSSFRDNRAFQRSSISDKHNLQSLLKAGSSHVTDGTTSRRPFLNDDRTCQGPTLRESGFNGDVKPSDTSVSRKPMLLDLNKVHLDDDTSDLSYTHLGAVNPLATAFTTARHSSVDPNSGGVSHVNNGAETLNIHVQNNRKFGNKISADSKPGDNRGEIIFIDLGSDSDSDSHEERCSNKSDPKVESVGSSSKLSSGPSCESDMGKGVIADAEAEADTDDVPMDPEPFCQILSVTGQQSDQKLPNSSPSEDPSEDADAQKDPEPFCQILSVTEQLSDQKLPNSSPSEIEINVDSRVNGGNSDLPPSDKTQMIDVDVHVKNKENKADETDQKAGELLVELSHPKPNSSPNSKVCRRKERDRPQCSSESYEAMVLNAEECGPDDYCESSNAFAVDLSEKKTDSRYKLKRGTRMKDFQRDILSSLSTLSRQEIREDINIFEGVIRSREYKKMRGKMADGDDWCKPMRSKRSRISRR</sequence>
<proteinExistence type="predicted"/>
<keyword evidence="3" id="KW-1185">Reference proteome</keyword>
<dbReference type="Proteomes" id="UP001443914">
    <property type="component" value="Unassembled WGS sequence"/>
</dbReference>
<feature type="compositionally biased region" description="Low complexity" evidence="1">
    <location>
        <begin position="535"/>
        <end position="544"/>
    </location>
</feature>
<evidence type="ECO:0000313" key="3">
    <source>
        <dbReference type="Proteomes" id="UP001443914"/>
    </source>
</evidence>
<feature type="region of interest" description="Disordered" evidence="1">
    <location>
        <begin position="357"/>
        <end position="398"/>
    </location>
</feature>
<feature type="compositionally biased region" description="Basic residues" evidence="1">
    <location>
        <begin position="656"/>
        <end position="666"/>
    </location>
</feature>
<dbReference type="AlphaFoldDB" id="A0AAW1KER3"/>
<accession>A0AAW1KER3</accession>
<dbReference type="Pfam" id="PF05904">
    <property type="entry name" value="DUF863"/>
    <property type="match status" value="1"/>
</dbReference>
<feature type="compositionally biased region" description="Polar residues" evidence="1">
    <location>
        <begin position="224"/>
        <end position="233"/>
    </location>
</feature>
<feature type="compositionally biased region" description="Low complexity" evidence="1">
    <location>
        <begin position="379"/>
        <end position="395"/>
    </location>
</feature>
<organism evidence="2 3">
    <name type="scientific">Saponaria officinalis</name>
    <name type="common">Common soapwort</name>
    <name type="synonym">Lychnis saponaria</name>
    <dbReference type="NCBI Taxonomy" id="3572"/>
    <lineage>
        <taxon>Eukaryota</taxon>
        <taxon>Viridiplantae</taxon>
        <taxon>Streptophyta</taxon>
        <taxon>Embryophyta</taxon>
        <taxon>Tracheophyta</taxon>
        <taxon>Spermatophyta</taxon>
        <taxon>Magnoliopsida</taxon>
        <taxon>eudicotyledons</taxon>
        <taxon>Gunneridae</taxon>
        <taxon>Pentapetalae</taxon>
        <taxon>Caryophyllales</taxon>
        <taxon>Caryophyllaceae</taxon>
        <taxon>Caryophylleae</taxon>
        <taxon>Saponaria</taxon>
    </lineage>
</organism>
<feature type="compositionally biased region" description="Polar residues" evidence="1">
    <location>
        <begin position="173"/>
        <end position="186"/>
    </location>
</feature>
<feature type="compositionally biased region" description="Polar residues" evidence="1">
    <location>
        <begin position="428"/>
        <end position="438"/>
    </location>
</feature>
<name>A0AAW1KER3_SAPOF</name>
<feature type="region of interest" description="Disordered" evidence="1">
    <location>
        <begin position="646"/>
        <end position="666"/>
    </location>
</feature>
<reference evidence="2" key="1">
    <citation type="submission" date="2024-03" db="EMBL/GenBank/DDBJ databases">
        <title>WGS assembly of Saponaria officinalis var. Norfolk2.</title>
        <authorList>
            <person name="Jenkins J."/>
            <person name="Shu S."/>
            <person name="Grimwood J."/>
            <person name="Barry K."/>
            <person name="Goodstein D."/>
            <person name="Schmutz J."/>
            <person name="Leebens-Mack J."/>
            <person name="Osbourn A."/>
        </authorList>
    </citation>
    <scope>NUCLEOTIDE SEQUENCE [LARGE SCALE GENOMIC DNA]</scope>
    <source>
        <strain evidence="2">JIC</strain>
    </source>
</reference>
<dbReference type="PANTHER" id="PTHR33167:SF29">
    <property type="entry name" value="T28K15.14 PROTEIN"/>
    <property type="match status" value="1"/>
</dbReference>
<feature type="region of interest" description="Disordered" evidence="1">
    <location>
        <begin position="146"/>
        <end position="199"/>
    </location>
</feature>